<keyword evidence="7" id="KW-1133">Transmembrane helix</keyword>
<dbReference type="EC" id="2.4.1.17" evidence="2"/>
<comment type="similarity">
    <text evidence="1">Belongs to the UDP-glycosyltransferase family.</text>
</comment>
<sequence>MGSAQETAASGVPGIFIPIFGDQPRNAGMMAYNGLGIVFDKFELHDHEKLADAIREITENPKYREKAALVSRMLAAAPFKAREKLIKHVEFAAEFGSSPALRPQSHDMYIVEYNNLDILAVAFVVVSLFLYFSINISMRFKRRIMGLGKVKAE</sequence>
<evidence type="ECO:0000256" key="3">
    <source>
        <dbReference type="ARBA" id="ARBA00022676"/>
    </source>
</evidence>
<gene>
    <name evidence="8" type="ORF">PENTCL1PPCAC_29431</name>
</gene>
<evidence type="ECO:0000313" key="8">
    <source>
        <dbReference type="EMBL" id="GMT07257.1"/>
    </source>
</evidence>
<comment type="catalytic activity">
    <reaction evidence="6">
        <text>glucuronate acceptor + UDP-alpha-D-glucuronate = acceptor beta-D-glucuronoside + UDP + H(+)</text>
        <dbReference type="Rhea" id="RHEA:21032"/>
        <dbReference type="ChEBI" id="CHEBI:15378"/>
        <dbReference type="ChEBI" id="CHEBI:58052"/>
        <dbReference type="ChEBI" id="CHEBI:58223"/>
        <dbReference type="ChEBI" id="CHEBI:132367"/>
        <dbReference type="ChEBI" id="CHEBI:132368"/>
        <dbReference type="EC" id="2.4.1.17"/>
    </reaction>
</comment>
<feature type="transmembrane region" description="Helical" evidence="7">
    <location>
        <begin position="118"/>
        <end position="136"/>
    </location>
</feature>
<organism evidence="8 9">
    <name type="scientific">Pristionchus entomophagus</name>
    <dbReference type="NCBI Taxonomy" id="358040"/>
    <lineage>
        <taxon>Eukaryota</taxon>
        <taxon>Metazoa</taxon>
        <taxon>Ecdysozoa</taxon>
        <taxon>Nematoda</taxon>
        <taxon>Chromadorea</taxon>
        <taxon>Rhabditida</taxon>
        <taxon>Rhabditina</taxon>
        <taxon>Diplogasteromorpha</taxon>
        <taxon>Diplogasteroidea</taxon>
        <taxon>Neodiplogasteridae</taxon>
        <taxon>Pristionchus</taxon>
    </lineage>
</organism>
<dbReference type="PANTHER" id="PTHR48043:SF23">
    <property type="entry name" value="UDP-GLUCURONOSYLTRANSFERASE"/>
    <property type="match status" value="1"/>
</dbReference>
<name>A0AAV5ULS6_9BILA</name>
<dbReference type="PANTHER" id="PTHR48043">
    <property type="entry name" value="EG:EG0003.4 PROTEIN-RELATED"/>
    <property type="match status" value="1"/>
</dbReference>
<evidence type="ECO:0000256" key="1">
    <source>
        <dbReference type="ARBA" id="ARBA00009995"/>
    </source>
</evidence>
<keyword evidence="7" id="KW-0472">Membrane</keyword>
<evidence type="ECO:0000256" key="2">
    <source>
        <dbReference type="ARBA" id="ARBA00012544"/>
    </source>
</evidence>
<evidence type="ECO:0000313" key="9">
    <source>
        <dbReference type="Proteomes" id="UP001432027"/>
    </source>
</evidence>
<evidence type="ECO:0000256" key="7">
    <source>
        <dbReference type="SAM" id="Phobius"/>
    </source>
</evidence>
<evidence type="ECO:0000256" key="5">
    <source>
        <dbReference type="ARBA" id="ARBA00022729"/>
    </source>
</evidence>
<dbReference type="EMBL" id="BTSX01000006">
    <property type="protein sequence ID" value="GMT07257.1"/>
    <property type="molecule type" value="Genomic_DNA"/>
</dbReference>
<dbReference type="GO" id="GO:0015020">
    <property type="term" value="F:glucuronosyltransferase activity"/>
    <property type="evidence" value="ECO:0007669"/>
    <property type="project" value="UniProtKB-EC"/>
</dbReference>
<keyword evidence="3" id="KW-0328">Glycosyltransferase</keyword>
<reference evidence="8" key="1">
    <citation type="submission" date="2023-10" db="EMBL/GenBank/DDBJ databases">
        <title>Genome assembly of Pristionchus species.</title>
        <authorList>
            <person name="Yoshida K."/>
            <person name="Sommer R.J."/>
        </authorList>
    </citation>
    <scope>NUCLEOTIDE SEQUENCE</scope>
    <source>
        <strain evidence="8">RS0144</strain>
    </source>
</reference>
<dbReference type="AlphaFoldDB" id="A0AAV5ULS6"/>
<keyword evidence="9" id="KW-1185">Reference proteome</keyword>
<dbReference type="SUPFAM" id="SSF53756">
    <property type="entry name" value="UDP-Glycosyltransferase/glycogen phosphorylase"/>
    <property type="match status" value="1"/>
</dbReference>
<comment type="caution">
    <text evidence="8">The sequence shown here is derived from an EMBL/GenBank/DDBJ whole genome shotgun (WGS) entry which is preliminary data.</text>
</comment>
<dbReference type="InterPro" id="IPR002213">
    <property type="entry name" value="UDP_glucos_trans"/>
</dbReference>
<dbReference type="Proteomes" id="UP001432027">
    <property type="component" value="Unassembled WGS sequence"/>
</dbReference>
<evidence type="ECO:0000256" key="4">
    <source>
        <dbReference type="ARBA" id="ARBA00022679"/>
    </source>
</evidence>
<keyword evidence="5" id="KW-0732">Signal</keyword>
<keyword evidence="4" id="KW-0808">Transferase</keyword>
<protein>
    <recommendedName>
        <fullName evidence="2">glucuronosyltransferase</fullName>
        <ecNumber evidence="2">2.4.1.17</ecNumber>
    </recommendedName>
</protein>
<evidence type="ECO:0000256" key="6">
    <source>
        <dbReference type="ARBA" id="ARBA00047475"/>
    </source>
</evidence>
<dbReference type="Gene3D" id="3.40.50.2000">
    <property type="entry name" value="Glycogen Phosphorylase B"/>
    <property type="match status" value="1"/>
</dbReference>
<accession>A0AAV5ULS6</accession>
<keyword evidence="7" id="KW-0812">Transmembrane</keyword>
<proteinExistence type="inferred from homology"/>
<dbReference type="InterPro" id="IPR050271">
    <property type="entry name" value="UDP-glycosyltransferase"/>
</dbReference>
<dbReference type="Pfam" id="PF00201">
    <property type="entry name" value="UDPGT"/>
    <property type="match status" value="1"/>
</dbReference>